<keyword evidence="2" id="KW-1185">Reference proteome</keyword>
<evidence type="ECO:0000313" key="2">
    <source>
        <dbReference type="Proteomes" id="UP000738349"/>
    </source>
</evidence>
<dbReference type="AlphaFoldDB" id="A0A9P9JH82"/>
<organism evidence="1 2">
    <name type="scientific">Dactylonectria macrodidyma</name>
    <dbReference type="NCBI Taxonomy" id="307937"/>
    <lineage>
        <taxon>Eukaryota</taxon>
        <taxon>Fungi</taxon>
        <taxon>Dikarya</taxon>
        <taxon>Ascomycota</taxon>
        <taxon>Pezizomycotina</taxon>
        <taxon>Sordariomycetes</taxon>
        <taxon>Hypocreomycetidae</taxon>
        <taxon>Hypocreales</taxon>
        <taxon>Nectriaceae</taxon>
        <taxon>Dactylonectria</taxon>
    </lineage>
</organism>
<name>A0A9P9JH82_9HYPO</name>
<comment type="caution">
    <text evidence="1">The sequence shown here is derived from an EMBL/GenBank/DDBJ whole genome shotgun (WGS) entry which is preliminary data.</text>
</comment>
<evidence type="ECO:0000313" key="1">
    <source>
        <dbReference type="EMBL" id="KAH7161422.1"/>
    </source>
</evidence>
<sequence length="98" mass="11642">MQAASAVSCWLDLWKTRALLVCHGKGGNRAINACPLIWLGTAWNENWSWRKHHPRFNVTHRQFRSYWCRLLWPQRLAMITPRKPRTPSDQSMRLSRKT</sequence>
<dbReference type="Proteomes" id="UP000738349">
    <property type="component" value="Unassembled WGS sequence"/>
</dbReference>
<proteinExistence type="predicted"/>
<dbReference type="OrthoDB" id="10286010at2759"/>
<gene>
    <name evidence="1" type="ORF">EDB81DRAFT_784729</name>
</gene>
<accession>A0A9P9JH82</accession>
<protein>
    <submittedName>
        <fullName evidence="1">Uncharacterized protein</fullName>
    </submittedName>
</protein>
<dbReference type="EMBL" id="JAGMUV010000004">
    <property type="protein sequence ID" value="KAH7161422.1"/>
    <property type="molecule type" value="Genomic_DNA"/>
</dbReference>
<reference evidence="1" key="1">
    <citation type="journal article" date="2021" name="Nat. Commun.">
        <title>Genetic determinants of endophytism in the Arabidopsis root mycobiome.</title>
        <authorList>
            <person name="Mesny F."/>
            <person name="Miyauchi S."/>
            <person name="Thiergart T."/>
            <person name="Pickel B."/>
            <person name="Atanasova L."/>
            <person name="Karlsson M."/>
            <person name="Huettel B."/>
            <person name="Barry K.W."/>
            <person name="Haridas S."/>
            <person name="Chen C."/>
            <person name="Bauer D."/>
            <person name="Andreopoulos W."/>
            <person name="Pangilinan J."/>
            <person name="LaButti K."/>
            <person name="Riley R."/>
            <person name="Lipzen A."/>
            <person name="Clum A."/>
            <person name="Drula E."/>
            <person name="Henrissat B."/>
            <person name="Kohler A."/>
            <person name="Grigoriev I.V."/>
            <person name="Martin F.M."/>
            <person name="Hacquard S."/>
        </authorList>
    </citation>
    <scope>NUCLEOTIDE SEQUENCE</scope>
    <source>
        <strain evidence="1">MPI-CAGE-AT-0147</strain>
    </source>
</reference>